<evidence type="ECO:0000259" key="12">
    <source>
        <dbReference type="PROSITE" id="PS51846"/>
    </source>
</evidence>
<dbReference type="GO" id="GO:0005886">
    <property type="term" value="C:plasma membrane"/>
    <property type="evidence" value="ECO:0007669"/>
    <property type="project" value="UniProtKB-SubCell"/>
</dbReference>
<organism evidence="13 14">
    <name type="scientific">Candidatus Nesterenkonia stercoripullorum</name>
    <dbReference type="NCBI Taxonomy" id="2838701"/>
    <lineage>
        <taxon>Bacteria</taxon>
        <taxon>Bacillati</taxon>
        <taxon>Actinomycetota</taxon>
        <taxon>Actinomycetes</taxon>
        <taxon>Micrococcales</taxon>
        <taxon>Micrococcaceae</taxon>
        <taxon>Nesterenkonia</taxon>
    </lineage>
</organism>
<evidence type="ECO:0000256" key="3">
    <source>
        <dbReference type="ARBA" id="ARBA00022692"/>
    </source>
</evidence>
<dbReference type="SUPFAM" id="SSF54631">
    <property type="entry name" value="CBS-domain pair"/>
    <property type="match status" value="1"/>
</dbReference>
<evidence type="ECO:0000256" key="5">
    <source>
        <dbReference type="ARBA" id="ARBA00022989"/>
    </source>
</evidence>
<evidence type="ECO:0000256" key="9">
    <source>
        <dbReference type="SAM" id="MobiDB-lite"/>
    </source>
</evidence>
<keyword evidence="7" id="KW-0129">CBS domain</keyword>
<proteinExistence type="predicted"/>
<dbReference type="InterPro" id="IPR044751">
    <property type="entry name" value="Ion_transp-like_CBS"/>
</dbReference>
<dbReference type="InterPro" id="IPR002550">
    <property type="entry name" value="CNNM"/>
</dbReference>
<dbReference type="CDD" id="cd04590">
    <property type="entry name" value="CBS_pair_CorC_HlyC_assoc"/>
    <property type="match status" value="1"/>
</dbReference>
<evidence type="ECO:0000259" key="11">
    <source>
        <dbReference type="PROSITE" id="PS51371"/>
    </source>
</evidence>
<reference evidence="13" key="1">
    <citation type="journal article" date="2021" name="PeerJ">
        <title>Extensive microbial diversity within the chicken gut microbiome revealed by metagenomics and culture.</title>
        <authorList>
            <person name="Gilroy R."/>
            <person name="Ravi A."/>
            <person name="Getino M."/>
            <person name="Pursley I."/>
            <person name="Horton D.L."/>
            <person name="Alikhan N.F."/>
            <person name="Baker D."/>
            <person name="Gharbi K."/>
            <person name="Hall N."/>
            <person name="Watson M."/>
            <person name="Adriaenssens E.M."/>
            <person name="Foster-Nyarko E."/>
            <person name="Jarju S."/>
            <person name="Secka A."/>
            <person name="Antonio M."/>
            <person name="Oren A."/>
            <person name="Chaudhuri R.R."/>
            <person name="La Ragione R."/>
            <person name="Hildebrand F."/>
            <person name="Pallen M.J."/>
        </authorList>
    </citation>
    <scope>NUCLEOTIDE SEQUENCE</scope>
    <source>
        <strain evidence="13">ChiHejej3B27-3195</strain>
    </source>
</reference>
<feature type="domain" description="CBS" evidence="11">
    <location>
        <begin position="284"/>
        <end position="341"/>
    </location>
</feature>
<dbReference type="PROSITE" id="PS51846">
    <property type="entry name" value="CNNM"/>
    <property type="match status" value="1"/>
</dbReference>
<dbReference type="PANTHER" id="PTHR43099:SF5">
    <property type="entry name" value="HLYC_CORC FAMILY TRANSPORTER"/>
    <property type="match status" value="1"/>
</dbReference>
<protein>
    <submittedName>
        <fullName evidence="13">Hemolysin family protein</fullName>
    </submittedName>
</protein>
<dbReference type="Gene3D" id="3.10.580.10">
    <property type="entry name" value="CBS-domain"/>
    <property type="match status" value="1"/>
</dbReference>
<dbReference type="InterPro" id="IPR051676">
    <property type="entry name" value="UPF0053_domain"/>
</dbReference>
<evidence type="ECO:0000256" key="2">
    <source>
        <dbReference type="ARBA" id="ARBA00022475"/>
    </source>
</evidence>
<gene>
    <name evidence="13" type="ORF">H9871_04480</name>
</gene>
<accession>A0A9D1S1G3</accession>
<feature type="domain" description="CNNM transmembrane" evidence="12">
    <location>
        <begin position="1"/>
        <end position="203"/>
    </location>
</feature>
<evidence type="ECO:0000313" key="14">
    <source>
        <dbReference type="Proteomes" id="UP000824151"/>
    </source>
</evidence>
<reference evidence="13" key="2">
    <citation type="submission" date="2021-04" db="EMBL/GenBank/DDBJ databases">
        <authorList>
            <person name="Gilroy R."/>
        </authorList>
    </citation>
    <scope>NUCLEOTIDE SEQUENCE</scope>
    <source>
        <strain evidence="13">ChiHejej3B27-3195</strain>
    </source>
</reference>
<evidence type="ECO:0000313" key="13">
    <source>
        <dbReference type="EMBL" id="HIW99379.1"/>
    </source>
</evidence>
<evidence type="ECO:0000256" key="8">
    <source>
        <dbReference type="PROSITE-ProRule" id="PRU01193"/>
    </source>
</evidence>
<keyword evidence="6 8" id="KW-0472">Membrane</keyword>
<feature type="transmembrane region" description="Helical" evidence="10">
    <location>
        <begin position="49"/>
        <end position="76"/>
    </location>
</feature>
<dbReference type="Pfam" id="PF00571">
    <property type="entry name" value="CBS"/>
    <property type="match status" value="1"/>
</dbReference>
<sequence>MTSDLMGILWLVVLLIGNAFFVGGEFAVMSARRSQIEPMAEAGSKRAKTALYAMQHVSQMLAIAQLGITVCSLLILTVSEPAIHHLLTDPLTAMGMNYAVASVIAFIVALAVVSFLHVTFGEMVPKNFAVSVADRAVVLLAPPMVFLYKMLMPLIWMLNVSANIVLRLFRVTPRDEVASTFTLEDMESIVAASKQGGTVTDDAGVIAGALEFSEYTAEGVMIKDADVITVPADVTPKQFEKAVGRTGFSRFVVTDDGHYTGYLHLKDVMGLPESQFCDPIPVTAVRSLSNVNLDDEIEDCLGRMQASGSHMARVIDVGGTTRGVLFLEDVLEVLVGEIHDVTQSRDSRRQHTVAPEQGGSQGALRGV</sequence>
<feature type="region of interest" description="Disordered" evidence="9">
    <location>
        <begin position="344"/>
        <end position="367"/>
    </location>
</feature>
<evidence type="ECO:0000256" key="6">
    <source>
        <dbReference type="ARBA" id="ARBA00023136"/>
    </source>
</evidence>
<keyword evidence="3 8" id="KW-0812">Transmembrane</keyword>
<feature type="transmembrane region" description="Helical" evidence="10">
    <location>
        <begin position="137"/>
        <end position="158"/>
    </location>
</feature>
<feature type="transmembrane region" description="Helical" evidence="10">
    <location>
        <begin position="6"/>
        <end position="28"/>
    </location>
</feature>
<dbReference type="Pfam" id="PF01595">
    <property type="entry name" value="CNNM"/>
    <property type="match status" value="1"/>
</dbReference>
<keyword evidence="4" id="KW-0677">Repeat</keyword>
<dbReference type="InterPro" id="IPR000644">
    <property type="entry name" value="CBS_dom"/>
</dbReference>
<evidence type="ECO:0000256" key="7">
    <source>
        <dbReference type="PROSITE-ProRule" id="PRU00703"/>
    </source>
</evidence>
<keyword evidence="5 8" id="KW-1133">Transmembrane helix</keyword>
<keyword evidence="2" id="KW-1003">Cell membrane</keyword>
<evidence type="ECO:0000256" key="4">
    <source>
        <dbReference type="ARBA" id="ARBA00022737"/>
    </source>
</evidence>
<name>A0A9D1S1G3_9MICC</name>
<dbReference type="PANTHER" id="PTHR43099">
    <property type="entry name" value="UPF0053 PROTEIN YRKA"/>
    <property type="match status" value="1"/>
</dbReference>
<evidence type="ECO:0000256" key="1">
    <source>
        <dbReference type="ARBA" id="ARBA00004651"/>
    </source>
</evidence>
<evidence type="ECO:0000256" key="10">
    <source>
        <dbReference type="SAM" id="Phobius"/>
    </source>
</evidence>
<dbReference type="PROSITE" id="PS51371">
    <property type="entry name" value="CBS"/>
    <property type="match status" value="2"/>
</dbReference>
<feature type="transmembrane region" description="Helical" evidence="10">
    <location>
        <begin position="96"/>
        <end position="116"/>
    </location>
</feature>
<dbReference type="EMBL" id="DXGD01000161">
    <property type="protein sequence ID" value="HIW99379.1"/>
    <property type="molecule type" value="Genomic_DNA"/>
</dbReference>
<dbReference type="Proteomes" id="UP000824151">
    <property type="component" value="Unassembled WGS sequence"/>
</dbReference>
<comment type="caution">
    <text evidence="13">The sequence shown here is derived from an EMBL/GenBank/DDBJ whole genome shotgun (WGS) entry which is preliminary data.</text>
</comment>
<feature type="domain" description="CBS" evidence="11">
    <location>
        <begin position="221"/>
        <end position="282"/>
    </location>
</feature>
<dbReference type="AlphaFoldDB" id="A0A9D1S1G3"/>
<comment type="subcellular location">
    <subcellularLocation>
        <location evidence="1">Cell membrane</location>
        <topology evidence="1">Multi-pass membrane protein</topology>
    </subcellularLocation>
</comment>
<dbReference type="InterPro" id="IPR046342">
    <property type="entry name" value="CBS_dom_sf"/>
</dbReference>